<dbReference type="InterPro" id="IPR035938">
    <property type="entry name" value="Hemerythrin-like_sf"/>
</dbReference>
<dbReference type="Pfam" id="PF00015">
    <property type="entry name" value="MCPsignal"/>
    <property type="match status" value="1"/>
</dbReference>
<feature type="transmembrane region" description="Helical" evidence="8">
    <location>
        <begin position="57"/>
        <end position="79"/>
    </location>
</feature>
<evidence type="ECO:0000313" key="11">
    <source>
        <dbReference type="Proteomes" id="UP000294614"/>
    </source>
</evidence>
<evidence type="ECO:0000256" key="2">
    <source>
        <dbReference type="ARBA" id="ARBA00010587"/>
    </source>
</evidence>
<dbReference type="InterPro" id="IPR016131">
    <property type="entry name" value="Haemerythrin_Fe_BS"/>
</dbReference>
<dbReference type="Proteomes" id="UP000294614">
    <property type="component" value="Unassembled WGS sequence"/>
</dbReference>
<dbReference type="EMBL" id="SMGG01000005">
    <property type="protein sequence ID" value="TCK59819.1"/>
    <property type="molecule type" value="Genomic_DNA"/>
</dbReference>
<dbReference type="PROSITE" id="PS00550">
    <property type="entry name" value="HEMERYTHRINS"/>
    <property type="match status" value="1"/>
</dbReference>
<name>A0A4R1K9H9_9BACT</name>
<dbReference type="InterPro" id="IPR012312">
    <property type="entry name" value="Hemerythrin-like"/>
</dbReference>
<dbReference type="NCBIfam" id="TIGR02481">
    <property type="entry name" value="hemeryth_dom"/>
    <property type="match status" value="1"/>
</dbReference>
<dbReference type="SUPFAM" id="SSF58104">
    <property type="entry name" value="Methyl-accepting chemotaxis protein (MCP) signaling domain"/>
    <property type="match status" value="1"/>
</dbReference>
<organism evidence="10 11">
    <name type="scientific">Seleniivibrio woodruffii</name>
    <dbReference type="NCBI Taxonomy" id="1078050"/>
    <lineage>
        <taxon>Bacteria</taxon>
        <taxon>Pseudomonadati</taxon>
        <taxon>Deferribacterota</taxon>
        <taxon>Deferribacteres</taxon>
        <taxon>Deferribacterales</taxon>
        <taxon>Geovibrionaceae</taxon>
        <taxon>Seleniivibrio</taxon>
    </lineage>
</organism>
<dbReference type="SMART" id="SM00283">
    <property type="entry name" value="MA"/>
    <property type="match status" value="1"/>
</dbReference>
<evidence type="ECO:0000313" key="10">
    <source>
        <dbReference type="EMBL" id="TCK59819.1"/>
    </source>
</evidence>
<evidence type="ECO:0000256" key="6">
    <source>
        <dbReference type="ARBA" id="ARBA00029447"/>
    </source>
</evidence>
<keyword evidence="8" id="KW-1133">Transmembrane helix</keyword>
<dbReference type="Gene3D" id="1.10.287.950">
    <property type="entry name" value="Methyl-accepting chemotaxis protein"/>
    <property type="match status" value="1"/>
</dbReference>
<dbReference type="SUPFAM" id="SSF47188">
    <property type="entry name" value="Hemerythrin-like"/>
    <property type="match status" value="1"/>
</dbReference>
<comment type="similarity">
    <text evidence="2">Belongs to the hemerythrin family.</text>
</comment>
<evidence type="ECO:0000259" key="9">
    <source>
        <dbReference type="PROSITE" id="PS50111"/>
    </source>
</evidence>
<dbReference type="GO" id="GO:0006935">
    <property type="term" value="P:chemotaxis"/>
    <property type="evidence" value="ECO:0007669"/>
    <property type="project" value="UniProtKB-ARBA"/>
</dbReference>
<keyword evidence="4" id="KW-0408">Iron</keyword>
<reference evidence="10 11" key="1">
    <citation type="submission" date="2019-03" db="EMBL/GenBank/DDBJ databases">
        <title>Genomic Encyclopedia of Type Strains, Phase IV (KMG-IV): sequencing the most valuable type-strain genomes for metagenomic binning, comparative biology and taxonomic classification.</title>
        <authorList>
            <person name="Goeker M."/>
        </authorList>
    </citation>
    <scope>NUCLEOTIDE SEQUENCE [LARGE SCALE GENOMIC DNA]</scope>
    <source>
        <strain evidence="10 11">DSM 24984</strain>
    </source>
</reference>
<dbReference type="Pfam" id="PF01814">
    <property type="entry name" value="Hemerythrin"/>
    <property type="match status" value="1"/>
</dbReference>
<gene>
    <name evidence="10" type="ORF">C8D98_1986</name>
</gene>
<comment type="caution">
    <text evidence="10">The sequence shown here is derived from an EMBL/GenBank/DDBJ whole genome shotgun (WGS) entry which is preliminary data.</text>
</comment>
<dbReference type="NCBIfam" id="NF033749">
    <property type="entry name" value="bact_hemeryth"/>
    <property type="match status" value="1"/>
</dbReference>
<keyword evidence="5 7" id="KW-0807">Transducer</keyword>
<keyword evidence="8" id="KW-0472">Membrane</keyword>
<keyword evidence="8" id="KW-0812">Transmembrane</keyword>
<dbReference type="RefSeq" id="WP_132873978.1">
    <property type="nucleotide sequence ID" value="NZ_SMGG01000005.1"/>
</dbReference>
<dbReference type="GO" id="GO:0016020">
    <property type="term" value="C:membrane"/>
    <property type="evidence" value="ECO:0007669"/>
    <property type="project" value="UniProtKB-SubCell"/>
</dbReference>
<evidence type="ECO:0000256" key="3">
    <source>
        <dbReference type="ARBA" id="ARBA00022723"/>
    </source>
</evidence>
<dbReference type="PANTHER" id="PTHR32089:SF112">
    <property type="entry name" value="LYSOZYME-LIKE PROTEIN-RELATED"/>
    <property type="match status" value="1"/>
</dbReference>
<protein>
    <submittedName>
        <fullName evidence="10">Methyl-accepting chemotaxis protein/hemerythrin</fullName>
    </submittedName>
</protein>
<proteinExistence type="inferred from homology"/>
<dbReference type="CDD" id="cd11386">
    <property type="entry name" value="MCP_signal"/>
    <property type="match status" value="1"/>
</dbReference>
<feature type="transmembrane region" description="Helical" evidence="8">
    <location>
        <begin position="9"/>
        <end position="30"/>
    </location>
</feature>
<dbReference type="PANTHER" id="PTHR32089">
    <property type="entry name" value="METHYL-ACCEPTING CHEMOTAXIS PROTEIN MCPB"/>
    <property type="match status" value="1"/>
</dbReference>
<dbReference type="Gene3D" id="1.20.120.50">
    <property type="entry name" value="Hemerythrin-like"/>
    <property type="match status" value="1"/>
</dbReference>
<evidence type="ECO:0000256" key="1">
    <source>
        <dbReference type="ARBA" id="ARBA00004370"/>
    </source>
</evidence>
<dbReference type="InterPro" id="IPR012827">
    <property type="entry name" value="Hemerythrin_metal-bd"/>
</dbReference>
<keyword evidence="3" id="KW-0479">Metal-binding</keyword>
<dbReference type="OrthoDB" id="9774644at2"/>
<comment type="similarity">
    <text evidence="6">Belongs to the methyl-accepting chemotaxis (MCP) protein family.</text>
</comment>
<dbReference type="FunFam" id="1.10.287.950:FF:000001">
    <property type="entry name" value="Methyl-accepting chemotaxis sensory transducer"/>
    <property type="match status" value="1"/>
</dbReference>
<sequence>MSQVKSNRFMLKVVGVLLLQGIVAFFIFWFNYSKLSKAASLDAEAAKAYLADASGSAFLISMLLLIFGLLIAIVVAYFVSGAYGKSVAEVTSVLFKVKQGDLRVRVDGTVAKSMPELGESINSTVEDFETTIASFGFASNNIKSASKNLIEIYTNVGNRISNVNDNVVSVSSAAEELSSTGYNVLEKCRTSFESISKCNEDVVKGKNIVSQSKESMEEIAGSINSIVDVVSGFQKQSQEIGQIVISINDIAEQTNMLALNAAIEAARAGEHGKGFAVVADEVRKLAGKTSESTKKIEDVIKELQTRIKTVSTSVQSSVQMVEKGIELSEYSVQSIEAIDSNIRNVAHQIEGIVHSKEEESLALADVTRSTTEISSETSEIVAVVAESFSAGQNLVDLADGLSGKVKKYKSDKMNVYMPWSKDLELGIKVFDDQHKKLIELINQLYDAIRDNKVKSAIDKILNDLVSYTVYHFNTEEEAFRKYGYPDSAKHVEIHEALKRTVGEVKAKLDSGKEVIGFNIISFLENWVKNHILVEDKKYAPFFKKNGMQ</sequence>
<evidence type="ECO:0000256" key="7">
    <source>
        <dbReference type="PROSITE-ProRule" id="PRU00284"/>
    </source>
</evidence>
<evidence type="ECO:0000256" key="8">
    <source>
        <dbReference type="SAM" id="Phobius"/>
    </source>
</evidence>
<dbReference type="PROSITE" id="PS50111">
    <property type="entry name" value="CHEMOTAXIS_TRANSDUC_2"/>
    <property type="match status" value="1"/>
</dbReference>
<accession>A0A4R1K9H9</accession>
<keyword evidence="11" id="KW-1185">Reference proteome</keyword>
<feature type="domain" description="Methyl-accepting transducer" evidence="9">
    <location>
        <begin position="138"/>
        <end position="374"/>
    </location>
</feature>
<dbReference type="GO" id="GO:0046872">
    <property type="term" value="F:metal ion binding"/>
    <property type="evidence" value="ECO:0007669"/>
    <property type="project" value="UniProtKB-KW"/>
</dbReference>
<dbReference type="GO" id="GO:0007165">
    <property type="term" value="P:signal transduction"/>
    <property type="evidence" value="ECO:0007669"/>
    <property type="project" value="UniProtKB-KW"/>
</dbReference>
<dbReference type="InterPro" id="IPR004089">
    <property type="entry name" value="MCPsignal_dom"/>
</dbReference>
<dbReference type="CDD" id="cd12107">
    <property type="entry name" value="Hemerythrin"/>
    <property type="match status" value="1"/>
</dbReference>
<dbReference type="AlphaFoldDB" id="A0A4R1K9H9"/>
<evidence type="ECO:0000256" key="4">
    <source>
        <dbReference type="ARBA" id="ARBA00023004"/>
    </source>
</evidence>
<comment type="subcellular location">
    <subcellularLocation>
        <location evidence="1">Membrane</location>
    </subcellularLocation>
</comment>
<evidence type="ECO:0000256" key="5">
    <source>
        <dbReference type="ARBA" id="ARBA00023224"/>
    </source>
</evidence>